<dbReference type="PANTHER" id="PTHR42852:SF13">
    <property type="entry name" value="PROTEIN DIPZ"/>
    <property type="match status" value="1"/>
</dbReference>
<sequence>MKSFFLVFLTAFTLFSCSDVQVKSPEETLAKALDTLNNWQTLSYAVATTKAERTLTTTYKLKKVLYEPYIRLFFYKEMNGNIGVYHKLNSLAVVEDKKKKISIFDVGNDRSVPKYLELYMADDNNLINLTGYLNSKKNEIQFVEEEKVDGEKTYCYTFGNYKLWLDVNTSLPVKYEIAANTSKLISISLKNIIFDSRMTDEVFTHPQKEGYVTSMVGAKTEPLLNTMAKDWELKDLEGSSITLNDFKGKPLFLEAWISTCDHCAASMPAVKKIASNFSSKLNVVTVNFDYDLPSAKAAVKEHVIEYQVLQGDALFDKNYDLRSFPSYFVINSAGKIVYSERGTIEGRKQKVLLEVLNSVE</sequence>
<dbReference type="GO" id="GO:0016491">
    <property type="term" value="F:oxidoreductase activity"/>
    <property type="evidence" value="ECO:0007669"/>
    <property type="project" value="InterPro"/>
</dbReference>
<dbReference type="InterPro" id="IPR036249">
    <property type="entry name" value="Thioredoxin-like_sf"/>
</dbReference>
<evidence type="ECO:0000313" key="2">
    <source>
        <dbReference type="EMBL" id="RXG32835.1"/>
    </source>
</evidence>
<dbReference type="PANTHER" id="PTHR42852">
    <property type="entry name" value="THIOL:DISULFIDE INTERCHANGE PROTEIN DSBE"/>
    <property type="match status" value="1"/>
</dbReference>
<dbReference type="Gene3D" id="3.40.30.10">
    <property type="entry name" value="Glutaredoxin"/>
    <property type="match status" value="1"/>
</dbReference>
<accession>A0A4Q0PSB0</accession>
<dbReference type="Proteomes" id="UP000290608">
    <property type="component" value="Unassembled WGS sequence"/>
</dbReference>
<dbReference type="STRING" id="1122159.SAMN02745246_00673"/>
<dbReference type="SUPFAM" id="SSF52833">
    <property type="entry name" value="Thioredoxin-like"/>
    <property type="match status" value="1"/>
</dbReference>
<dbReference type="PROSITE" id="PS51352">
    <property type="entry name" value="THIOREDOXIN_2"/>
    <property type="match status" value="1"/>
</dbReference>
<dbReference type="EMBL" id="QOVL01000002">
    <property type="protein sequence ID" value="RXG32835.1"/>
    <property type="molecule type" value="Genomic_DNA"/>
</dbReference>
<dbReference type="Pfam" id="PF08534">
    <property type="entry name" value="Redoxin"/>
    <property type="match status" value="1"/>
</dbReference>
<evidence type="ECO:0000259" key="1">
    <source>
        <dbReference type="PROSITE" id="PS51352"/>
    </source>
</evidence>
<dbReference type="CDD" id="cd02966">
    <property type="entry name" value="TlpA_like_family"/>
    <property type="match status" value="1"/>
</dbReference>
<comment type="caution">
    <text evidence="2">The sequence shown here is derived from an EMBL/GenBank/DDBJ whole genome shotgun (WGS) entry which is preliminary data.</text>
</comment>
<name>A0A4Q0PSB0_9FLAO</name>
<dbReference type="GO" id="GO:0016853">
    <property type="term" value="F:isomerase activity"/>
    <property type="evidence" value="ECO:0007669"/>
    <property type="project" value="UniProtKB-KW"/>
</dbReference>
<dbReference type="AlphaFoldDB" id="A0A4Q0PSB0"/>
<keyword evidence="2" id="KW-0413">Isomerase</keyword>
<protein>
    <submittedName>
        <fullName evidence="2">Thiol-disulfide isomerase/thioredoxin</fullName>
    </submittedName>
</protein>
<proteinExistence type="predicted"/>
<organism evidence="2 3">
    <name type="scientific">Leeuwenhoekiella marinoflava</name>
    <dbReference type="NCBI Taxonomy" id="988"/>
    <lineage>
        <taxon>Bacteria</taxon>
        <taxon>Pseudomonadati</taxon>
        <taxon>Bacteroidota</taxon>
        <taxon>Flavobacteriia</taxon>
        <taxon>Flavobacteriales</taxon>
        <taxon>Flavobacteriaceae</taxon>
        <taxon>Leeuwenhoekiella</taxon>
    </lineage>
</organism>
<feature type="domain" description="Thioredoxin" evidence="1">
    <location>
        <begin position="222"/>
        <end position="360"/>
    </location>
</feature>
<dbReference type="InterPro" id="IPR050553">
    <property type="entry name" value="Thioredoxin_ResA/DsbE_sf"/>
</dbReference>
<dbReference type="InterPro" id="IPR013740">
    <property type="entry name" value="Redoxin"/>
</dbReference>
<reference evidence="2 3" key="1">
    <citation type="submission" date="2018-07" db="EMBL/GenBank/DDBJ databases">
        <title>Leeuwenhoekiella genomics.</title>
        <authorList>
            <person name="Tahon G."/>
            <person name="Willems A."/>
        </authorList>
    </citation>
    <scope>NUCLEOTIDE SEQUENCE [LARGE SCALE GENOMIC DNA]</scope>
    <source>
        <strain evidence="2 3">LMG 1345</strain>
    </source>
</reference>
<evidence type="ECO:0000313" key="3">
    <source>
        <dbReference type="Proteomes" id="UP000290608"/>
    </source>
</evidence>
<dbReference type="PROSITE" id="PS51257">
    <property type="entry name" value="PROKAR_LIPOPROTEIN"/>
    <property type="match status" value="1"/>
</dbReference>
<dbReference type="InterPro" id="IPR013766">
    <property type="entry name" value="Thioredoxin_domain"/>
</dbReference>
<gene>
    <name evidence="2" type="ORF">DSL99_615</name>
</gene>